<dbReference type="EMBL" id="KQ414695">
    <property type="protein sequence ID" value="KOC63526.1"/>
    <property type="molecule type" value="Genomic_DNA"/>
</dbReference>
<dbReference type="InterPro" id="IPR005135">
    <property type="entry name" value="Endo/exonuclease/phosphatase"/>
</dbReference>
<dbReference type="GO" id="GO:0003964">
    <property type="term" value="F:RNA-directed DNA polymerase activity"/>
    <property type="evidence" value="ECO:0007669"/>
    <property type="project" value="UniProtKB-KW"/>
</dbReference>
<keyword evidence="2" id="KW-0548">Nucleotidyltransferase</keyword>
<feature type="domain" description="Endonuclease/exonuclease/phosphatase" evidence="1">
    <location>
        <begin position="11"/>
        <end position="119"/>
    </location>
</feature>
<name>A0A0L7QYA0_9HYME</name>
<sequence>TCFVKLTCPKIYIGATYVPPKNPLTIADLDLITKIGSPLILGGDFNAKHSSWNNHRANANGNTLHQHFRNNTYSINHPNALTHYRANANPSTIDFYLTTSALGFDCSVIDEGNSDHLPVLLIPNNSSPTSVGIDIVTDWTKYNKITNNYNIISHLESASDIDDSISSVTSFMHACVRRASCKVNSSTNRHKRMVADDFLLSLIRLRRRLRSFYQRHCIPQTAKQMCDISATIKRRIKSAPPRLAGATSFIQKS</sequence>
<keyword evidence="3" id="KW-1185">Reference proteome</keyword>
<dbReference type="PANTHER" id="PTHR33273:SF4">
    <property type="entry name" value="ENDONUCLEASE_EXONUCLEASE_PHOSPHATASE DOMAIN-CONTAINING PROTEIN"/>
    <property type="match status" value="1"/>
</dbReference>
<accession>A0A0L7QYA0</accession>
<evidence type="ECO:0000313" key="2">
    <source>
        <dbReference type="EMBL" id="KOC63526.1"/>
    </source>
</evidence>
<gene>
    <name evidence="2" type="ORF">WH47_02922</name>
</gene>
<dbReference type="Gene3D" id="3.60.10.10">
    <property type="entry name" value="Endonuclease/exonuclease/phosphatase"/>
    <property type="match status" value="1"/>
</dbReference>
<dbReference type="SUPFAM" id="SSF56219">
    <property type="entry name" value="DNase I-like"/>
    <property type="match status" value="1"/>
</dbReference>
<dbReference type="Proteomes" id="UP000053825">
    <property type="component" value="Unassembled WGS sequence"/>
</dbReference>
<dbReference type="OrthoDB" id="7698997at2759"/>
<dbReference type="PANTHER" id="PTHR33273">
    <property type="entry name" value="DOMAIN-CONTAINING PROTEIN, PUTATIVE-RELATED"/>
    <property type="match status" value="1"/>
</dbReference>
<proteinExistence type="predicted"/>
<keyword evidence="2" id="KW-0695">RNA-directed DNA polymerase</keyword>
<dbReference type="STRING" id="597456.A0A0L7QYA0"/>
<protein>
    <submittedName>
        <fullName evidence="2">RNA-directed DNA polymerase from mobile element jockey</fullName>
    </submittedName>
</protein>
<organism evidence="2 3">
    <name type="scientific">Habropoda laboriosa</name>
    <dbReference type="NCBI Taxonomy" id="597456"/>
    <lineage>
        <taxon>Eukaryota</taxon>
        <taxon>Metazoa</taxon>
        <taxon>Ecdysozoa</taxon>
        <taxon>Arthropoda</taxon>
        <taxon>Hexapoda</taxon>
        <taxon>Insecta</taxon>
        <taxon>Pterygota</taxon>
        <taxon>Neoptera</taxon>
        <taxon>Endopterygota</taxon>
        <taxon>Hymenoptera</taxon>
        <taxon>Apocrita</taxon>
        <taxon>Aculeata</taxon>
        <taxon>Apoidea</taxon>
        <taxon>Anthophila</taxon>
        <taxon>Apidae</taxon>
        <taxon>Habropoda</taxon>
    </lineage>
</organism>
<evidence type="ECO:0000313" key="3">
    <source>
        <dbReference type="Proteomes" id="UP000053825"/>
    </source>
</evidence>
<dbReference type="Pfam" id="PF14529">
    <property type="entry name" value="Exo_endo_phos_2"/>
    <property type="match status" value="1"/>
</dbReference>
<dbReference type="InterPro" id="IPR036691">
    <property type="entry name" value="Endo/exonu/phosph_ase_sf"/>
</dbReference>
<evidence type="ECO:0000259" key="1">
    <source>
        <dbReference type="Pfam" id="PF14529"/>
    </source>
</evidence>
<feature type="non-terminal residue" evidence="2">
    <location>
        <position position="1"/>
    </location>
</feature>
<dbReference type="AlphaFoldDB" id="A0A0L7QYA0"/>
<reference evidence="2 3" key="1">
    <citation type="submission" date="2015-07" db="EMBL/GenBank/DDBJ databases">
        <title>The genome of Habropoda laboriosa.</title>
        <authorList>
            <person name="Pan H."/>
            <person name="Kapheim K."/>
        </authorList>
    </citation>
    <scope>NUCLEOTIDE SEQUENCE [LARGE SCALE GENOMIC DNA]</scope>
    <source>
        <strain evidence="2">0110345459</strain>
    </source>
</reference>
<keyword evidence="2" id="KW-0808">Transferase</keyword>